<sequence length="114" mass="12680">MKIKEIAEIIDAKIVCGESDIDKEICCGFASDLMSDVLTLDSEQLVLITGLANMQVIRTAEMADVNCIVFVRDKHVTEQMIEVAKENDMVLVECKYSMFNAIGKLFQAGLNPVY</sequence>
<dbReference type="InterPro" id="IPR028979">
    <property type="entry name" value="Ser_kin/Pase_Hpr-like_N_sf"/>
</dbReference>
<comment type="caution">
    <text evidence="2">The sequence shown here is derived from an EMBL/GenBank/DDBJ whole genome shotgun (WGS) entry which is preliminary data.</text>
</comment>
<name>A0ABS5JZ31_9BACT</name>
<dbReference type="Proteomes" id="UP000708576">
    <property type="component" value="Unassembled WGS sequence"/>
</dbReference>
<dbReference type="Gene3D" id="3.40.1390.20">
    <property type="entry name" value="HprK N-terminal domain-like"/>
    <property type="match status" value="1"/>
</dbReference>
<accession>A0ABS5JZ31</accession>
<dbReference type="SUPFAM" id="SSF75138">
    <property type="entry name" value="HprK N-terminal domain-like"/>
    <property type="match status" value="1"/>
</dbReference>
<dbReference type="EMBL" id="JAGUCO010000019">
    <property type="protein sequence ID" value="MBS2100162.1"/>
    <property type="molecule type" value="Genomic_DNA"/>
</dbReference>
<protein>
    <recommendedName>
        <fullName evidence="4">DRTGG domain-containing protein</fullName>
    </recommendedName>
</protein>
<organism evidence="2 3">
    <name type="scientific">Carboxylicivirga linearis</name>
    <dbReference type="NCBI Taxonomy" id="1628157"/>
    <lineage>
        <taxon>Bacteria</taxon>
        <taxon>Pseudomonadati</taxon>
        <taxon>Bacteroidota</taxon>
        <taxon>Bacteroidia</taxon>
        <taxon>Marinilabiliales</taxon>
        <taxon>Marinilabiliaceae</taxon>
        <taxon>Carboxylicivirga</taxon>
    </lineage>
</organism>
<evidence type="ECO:0008006" key="4">
    <source>
        <dbReference type="Google" id="ProtNLM"/>
    </source>
</evidence>
<evidence type="ECO:0000313" key="2">
    <source>
        <dbReference type="EMBL" id="MBS2100162.1"/>
    </source>
</evidence>
<gene>
    <name evidence="2" type="ORF">KEM10_17890</name>
</gene>
<keyword evidence="3" id="KW-1185">Reference proteome</keyword>
<proteinExistence type="predicted"/>
<reference evidence="2 3" key="1">
    <citation type="journal article" date="2015" name="Int. J. Syst. Evol. Microbiol.">
        <title>Carboxylicivirga linearis sp. nov., isolated from a sea cucumber culture pond.</title>
        <authorList>
            <person name="Wang F.Q."/>
            <person name="Zhou Y.X."/>
            <person name="Lin X.Z."/>
            <person name="Chen G.J."/>
            <person name="Du Z.J."/>
        </authorList>
    </citation>
    <scope>NUCLEOTIDE SEQUENCE [LARGE SCALE GENOMIC DNA]</scope>
    <source>
        <strain evidence="2 3">FB218</strain>
    </source>
</reference>
<evidence type="ECO:0000313" key="3">
    <source>
        <dbReference type="Proteomes" id="UP000708576"/>
    </source>
</evidence>
<dbReference type="RefSeq" id="WP_212217509.1">
    <property type="nucleotide sequence ID" value="NZ_JAGUCO010000019.1"/>
</dbReference>
<evidence type="ECO:0000256" key="1">
    <source>
        <dbReference type="ARBA" id="ARBA00011643"/>
    </source>
</evidence>
<comment type="subunit">
    <text evidence="1">Homohexamer.</text>
</comment>